<proteinExistence type="predicted"/>
<evidence type="ECO:0000313" key="1">
    <source>
        <dbReference type="EMBL" id="SDQ18612.1"/>
    </source>
</evidence>
<dbReference type="Proteomes" id="UP000199301">
    <property type="component" value="Unassembled WGS sequence"/>
</dbReference>
<reference evidence="2" key="1">
    <citation type="submission" date="2016-10" db="EMBL/GenBank/DDBJ databases">
        <authorList>
            <person name="Varghese N."/>
            <person name="Submissions S."/>
        </authorList>
    </citation>
    <scope>NUCLEOTIDE SEQUENCE [LARGE SCALE GENOMIC DNA]</scope>
    <source>
        <strain evidence="2">DSM 45459</strain>
    </source>
</reference>
<evidence type="ECO:0000313" key="2">
    <source>
        <dbReference type="Proteomes" id="UP000199301"/>
    </source>
</evidence>
<dbReference type="InterPro" id="IPR006764">
    <property type="entry name" value="SAM_dep_MeTrfase_SAV2177_type"/>
</dbReference>
<dbReference type="Pfam" id="PF04672">
    <property type="entry name" value="Methyltransf_19"/>
    <property type="match status" value="1"/>
</dbReference>
<gene>
    <name evidence="1" type="ORF">SAMN04489718_0672</name>
</gene>
<name>A0A1H0YTT8_9ACTN</name>
<organism evidence="1 2">
    <name type="scientific">Actinopolyspora saharensis</name>
    <dbReference type="NCBI Taxonomy" id="995062"/>
    <lineage>
        <taxon>Bacteria</taxon>
        <taxon>Bacillati</taxon>
        <taxon>Actinomycetota</taxon>
        <taxon>Actinomycetes</taxon>
        <taxon>Actinopolysporales</taxon>
        <taxon>Actinopolysporaceae</taxon>
        <taxon>Actinopolyspora</taxon>
    </lineage>
</organism>
<keyword evidence="1" id="KW-0808">Transferase</keyword>
<dbReference type="GO" id="GO:0008168">
    <property type="term" value="F:methyltransferase activity"/>
    <property type="evidence" value="ECO:0007669"/>
    <property type="project" value="UniProtKB-KW"/>
</dbReference>
<sequence length="287" mass="31250">MQRRKQYVSTEHSGDEHQLRIDPGEVDLDTPNIARMYDYFLGGAAHFAVDRQAAEELLAVFPGNTDWARINRAFLGRAVRELSRRGIDQFLDLGSGIPTKGNVHEIAQQHDPHARVAYVDIEPVAVSHASHLLRENSHVTVTQADIREPEAVLSAPGVAGLLDFTRPVAVLAVAVLDIIAVDDPAELVAAYQRACTPGSAFVLSHGAQLQASDVEWAGAKEVFRETTTPHPQVRTCGEIAELCAGYTLIEPGLVPSAQWRPERPVSEEEAARSNGYAAVGVLEDARR</sequence>
<protein>
    <submittedName>
        <fullName evidence="1">S-adenosyl methyltransferase</fullName>
    </submittedName>
</protein>
<dbReference type="PIRSF" id="PIRSF017393">
    <property type="entry name" value="MTase_SAV2177"/>
    <property type="match status" value="1"/>
</dbReference>
<dbReference type="EMBL" id="FNKO01000001">
    <property type="protein sequence ID" value="SDQ18612.1"/>
    <property type="molecule type" value="Genomic_DNA"/>
</dbReference>
<dbReference type="AlphaFoldDB" id="A0A1H0YTT8"/>
<keyword evidence="2" id="KW-1185">Reference proteome</keyword>
<dbReference type="InterPro" id="IPR029063">
    <property type="entry name" value="SAM-dependent_MTases_sf"/>
</dbReference>
<dbReference type="STRING" id="995062.SAMN04489718_0672"/>
<accession>A0A1H0YTT8</accession>
<dbReference type="Gene3D" id="3.40.50.150">
    <property type="entry name" value="Vaccinia Virus protein VP39"/>
    <property type="match status" value="1"/>
</dbReference>
<dbReference type="GO" id="GO:0032259">
    <property type="term" value="P:methylation"/>
    <property type="evidence" value="ECO:0007669"/>
    <property type="project" value="UniProtKB-KW"/>
</dbReference>
<dbReference type="SUPFAM" id="SSF53335">
    <property type="entry name" value="S-adenosyl-L-methionine-dependent methyltransferases"/>
    <property type="match status" value="1"/>
</dbReference>
<keyword evidence="1" id="KW-0489">Methyltransferase</keyword>